<dbReference type="InterPro" id="IPR010352">
    <property type="entry name" value="DUF945"/>
</dbReference>
<dbReference type="RefSeq" id="WP_128782135.1">
    <property type="nucleotide sequence ID" value="NZ_RJLM01000001.1"/>
</dbReference>
<dbReference type="EMBL" id="RJLM01000001">
    <property type="protein sequence ID" value="RWX56814.1"/>
    <property type="molecule type" value="Genomic_DNA"/>
</dbReference>
<proteinExistence type="predicted"/>
<dbReference type="Proteomes" id="UP000287563">
    <property type="component" value="Unassembled WGS sequence"/>
</dbReference>
<dbReference type="OrthoDB" id="5915128at2"/>
<organism evidence="1 2">
    <name type="scientific">Photobacterium chitinilyticum</name>
    <dbReference type="NCBI Taxonomy" id="2485123"/>
    <lineage>
        <taxon>Bacteria</taxon>
        <taxon>Pseudomonadati</taxon>
        <taxon>Pseudomonadota</taxon>
        <taxon>Gammaproteobacteria</taxon>
        <taxon>Vibrionales</taxon>
        <taxon>Vibrionaceae</taxon>
        <taxon>Photobacterium</taxon>
    </lineage>
</organism>
<keyword evidence="2" id="KW-1185">Reference proteome</keyword>
<accession>A0A3S3R2P3</accession>
<reference evidence="1 2" key="1">
    <citation type="submission" date="2018-11" db="EMBL/GenBank/DDBJ databases">
        <title>Photobacterium sp. BEI247 sp. nov., a marine bacterium isolated from Yongle Blue Hole in the South China Sea.</title>
        <authorList>
            <person name="Wang X."/>
        </authorList>
    </citation>
    <scope>NUCLEOTIDE SEQUENCE [LARGE SCALE GENOMIC DNA]</scope>
    <source>
        <strain evidence="2">BEI247</strain>
    </source>
</reference>
<evidence type="ECO:0000313" key="2">
    <source>
        <dbReference type="Proteomes" id="UP000287563"/>
    </source>
</evidence>
<gene>
    <name evidence="1" type="ORF">EDI28_01860</name>
</gene>
<evidence type="ECO:0000313" key="1">
    <source>
        <dbReference type="EMBL" id="RWX56814.1"/>
    </source>
</evidence>
<dbReference type="AlphaFoldDB" id="A0A3S3R2P3"/>
<name>A0A3S3R2P3_9GAMM</name>
<sequence>MLKKIGAVGGAVAIALCWPFATGQIGEKIYLDTVGKYENPYLTISSESYDRGYLNSDAVSRIEIKEDWKPVFDEEGLPTVWFIHHKVSHGFMGVTSTSELVLDEDLQPVADKLWGEGVSPISFTTTTALTRKTDFNITMKPVSFKNEQGAKADIKAFVLEGTVDAKGAGEFHYQLPEAKITTTAKESMVMTGLEGGGKGLLDGQFWIGSQDFVMKHVSFKDLINDKSVEIDNVVLGMNNELTQSEQASGQAEQQLTNTNMMTIDKIVSLDGQEYRNFNFKLAFSDLNYPAISRLGNMADEIDEQMSEQQAKDAALALDLLVAKGLKFTIEDLSLVTPKGDVRSHLNLVIAPGIARASENMAKISEKLSGDISLILPIKLVEDDPVLFEKATMMEQGGIVEKGADYYSLQMQIEGDKIILASGDQLPLAMLMMLFM</sequence>
<comment type="caution">
    <text evidence="1">The sequence shown here is derived from an EMBL/GenBank/DDBJ whole genome shotgun (WGS) entry which is preliminary data.</text>
</comment>
<protein>
    <submittedName>
        <fullName evidence="1">DUF945 family protein</fullName>
    </submittedName>
</protein>
<dbReference type="Pfam" id="PF06097">
    <property type="entry name" value="DUF945"/>
    <property type="match status" value="1"/>
</dbReference>